<dbReference type="Gene3D" id="3.30.750.44">
    <property type="match status" value="1"/>
</dbReference>
<dbReference type="InterPro" id="IPR004447">
    <property type="entry name" value="Peptidase_S41A"/>
</dbReference>
<dbReference type="InterPro" id="IPR029045">
    <property type="entry name" value="ClpP/crotonase-like_dom_sf"/>
</dbReference>
<evidence type="ECO:0000259" key="6">
    <source>
        <dbReference type="PROSITE" id="PS50106"/>
    </source>
</evidence>
<dbReference type="Pfam" id="PF22694">
    <property type="entry name" value="CtpB_N-like"/>
    <property type="match status" value="1"/>
</dbReference>
<dbReference type="EMBL" id="FPAS01000004">
    <property type="protein sequence ID" value="SFT81826.1"/>
    <property type="molecule type" value="Genomic_DNA"/>
</dbReference>
<dbReference type="GO" id="GO:0008236">
    <property type="term" value="F:serine-type peptidase activity"/>
    <property type="evidence" value="ECO:0007669"/>
    <property type="project" value="UniProtKB-KW"/>
</dbReference>
<dbReference type="Gene3D" id="3.90.226.10">
    <property type="entry name" value="2-enoyl-CoA Hydratase, Chain A, domain 1"/>
    <property type="match status" value="1"/>
</dbReference>
<keyword evidence="3 5" id="KW-0378">Hydrolase</keyword>
<organism evidence="7 8">
    <name type="scientific">Lishizhenia tianjinensis</name>
    <dbReference type="NCBI Taxonomy" id="477690"/>
    <lineage>
        <taxon>Bacteria</taxon>
        <taxon>Pseudomonadati</taxon>
        <taxon>Bacteroidota</taxon>
        <taxon>Flavobacteriia</taxon>
        <taxon>Flavobacteriales</taxon>
        <taxon>Crocinitomicaceae</taxon>
        <taxon>Lishizhenia</taxon>
    </lineage>
</organism>
<name>A0A1I7B3P2_9FLAO</name>
<comment type="similarity">
    <text evidence="1 5">Belongs to the peptidase S41A family.</text>
</comment>
<keyword evidence="8" id="KW-1185">Reference proteome</keyword>
<dbReference type="InterPro" id="IPR036034">
    <property type="entry name" value="PDZ_sf"/>
</dbReference>
<dbReference type="OrthoDB" id="9812068at2"/>
<reference evidence="7 8" key="1">
    <citation type="submission" date="2016-10" db="EMBL/GenBank/DDBJ databases">
        <authorList>
            <person name="de Groot N.N."/>
        </authorList>
    </citation>
    <scope>NUCLEOTIDE SEQUENCE [LARGE SCALE GENOMIC DNA]</scope>
    <source>
        <strain evidence="7 8">CGMCC 1.7005</strain>
    </source>
</reference>
<dbReference type="RefSeq" id="WP_090250747.1">
    <property type="nucleotide sequence ID" value="NZ_FPAS01000004.1"/>
</dbReference>
<dbReference type="CDD" id="cd06782">
    <property type="entry name" value="cpPDZ_CPP-like"/>
    <property type="match status" value="1"/>
</dbReference>
<evidence type="ECO:0000256" key="1">
    <source>
        <dbReference type="ARBA" id="ARBA00009179"/>
    </source>
</evidence>
<dbReference type="CDD" id="cd07560">
    <property type="entry name" value="Peptidase_S41_CPP"/>
    <property type="match status" value="1"/>
</dbReference>
<dbReference type="Pfam" id="PF03572">
    <property type="entry name" value="Peptidase_S41"/>
    <property type="match status" value="1"/>
</dbReference>
<dbReference type="SMART" id="SM00245">
    <property type="entry name" value="TSPc"/>
    <property type="match status" value="1"/>
</dbReference>
<dbReference type="InterPro" id="IPR055210">
    <property type="entry name" value="CtpA/B_N"/>
</dbReference>
<sequence length="531" mass="59229">MNNIKIILPLLIGSTLALGLFLGTSLSTDVSPFNKKETASTNAQKLNDILYILDKKYVDSIDKEDLFEEAISDMLHKLDPHSNYIAARDLARLNESIQGHFGGIGVRFSIIRDTLCITNVLPNSPSERAGVLSQDQIIKIDGEVISDSTINNEKVMKALKGLENTEVEITVLRDGFLKDITITRGSIPVNSVLASYMLTDKTGYIQLQSFSEKTTEEFYKAALQLKAEKMENLIVDLRFNGGGLMSAAINICDMFLDKGLPIVSTKGKSQPDYTEYAANPPVMGNIQLAILINSSSASASEIVAGAIQDNDRGTIIGRRSFGKGLVQQDMLLKDSSNLRLTVARYFTPTGRSIQRPYSEGFEEYMMDERDRYNNGELYHLDSTLMVDSLKYTTPGGKVVYGGGGIMPDIFVPLDTTGGSFYYTQLQYGGVFNAFAFDYVKNNKESLAKYTSIYSFRNDFKVTSSLLDDFKEYAQTYYNIKAYPNEFERSTVLIKREIKANIANQIWVDNAAQLMRADTDKEVQKALEFLEK</sequence>
<dbReference type="SMART" id="SM00228">
    <property type="entry name" value="PDZ"/>
    <property type="match status" value="1"/>
</dbReference>
<keyword evidence="2 5" id="KW-0645">Protease</keyword>
<dbReference type="AlphaFoldDB" id="A0A1I7B3P2"/>
<evidence type="ECO:0000313" key="7">
    <source>
        <dbReference type="EMBL" id="SFT81826.1"/>
    </source>
</evidence>
<dbReference type="Pfam" id="PF13180">
    <property type="entry name" value="PDZ_2"/>
    <property type="match status" value="1"/>
</dbReference>
<accession>A0A1I7B3P2</accession>
<dbReference type="PANTHER" id="PTHR32060:SF30">
    <property type="entry name" value="CARBOXY-TERMINAL PROCESSING PROTEASE CTPA"/>
    <property type="match status" value="1"/>
</dbReference>
<protein>
    <submittedName>
        <fullName evidence="7">Carboxyl-terminal processing protease</fullName>
    </submittedName>
</protein>
<dbReference type="SUPFAM" id="SSF52096">
    <property type="entry name" value="ClpP/crotonase"/>
    <property type="match status" value="1"/>
</dbReference>
<dbReference type="NCBIfam" id="TIGR00225">
    <property type="entry name" value="prc"/>
    <property type="match status" value="1"/>
</dbReference>
<dbReference type="STRING" id="477690.SAMN05216474_2523"/>
<evidence type="ECO:0000256" key="3">
    <source>
        <dbReference type="ARBA" id="ARBA00022801"/>
    </source>
</evidence>
<keyword evidence="4 5" id="KW-0720">Serine protease</keyword>
<dbReference type="SUPFAM" id="SSF50156">
    <property type="entry name" value="PDZ domain-like"/>
    <property type="match status" value="1"/>
</dbReference>
<dbReference type="PROSITE" id="PS50106">
    <property type="entry name" value="PDZ"/>
    <property type="match status" value="1"/>
</dbReference>
<evidence type="ECO:0000256" key="5">
    <source>
        <dbReference type="RuleBase" id="RU004404"/>
    </source>
</evidence>
<dbReference type="InterPro" id="IPR005151">
    <property type="entry name" value="Tail-specific_protease"/>
</dbReference>
<feature type="domain" description="PDZ" evidence="6">
    <location>
        <begin position="90"/>
        <end position="160"/>
    </location>
</feature>
<dbReference type="Proteomes" id="UP000236454">
    <property type="component" value="Unassembled WGS sequence"/>
</dbReference>
<dbReference type="GO" id="GO:0030288">
    <property type="term" value="C:outer membrane-bounded periplasmic space"/>
    <property type="evidence" value="ECO:0007669"/>
    <property type="project" value="TreeGrafter"/>
</dbReference>
<dbReference type="InterPro" id="IPR001478">
    <property type="entry name" value="PDZ"/>
</dbReference>
<gene>
    <name evidence="7" type="ORF">SAMN05216474_2523</name>
</gene>
<dbReference type="GO" id="GO:0006508">
    <property type="term" value="P:proteolysis"/>
    <property type="evidence" value="ECO:0007669"/>
    <property type="project" value="UniProtKB-KW"/>
</dbReference>
<evidence type="ECO:0000256" key="4">
    <source>
        <dbReference type="ARBA" id="ARBA00022825"/>
    </source>
</evidence>
<proteinExistence type="inferred from homology"/>
<dbReference type="GO" id="GO:0004175">
    <property type="term" value="F:endopeptidase activity"/>
    <property type="evidence" value="ECO:0007669"/>
    <property type="project" value="TreeGrafter"/>
</dbReference>
<evidence type="ECO:0000256" key="2">
    <source>
        <dbReference type="ARBA" id="ARBA00022670"/>
    </source>
</evidence>
<dbReference type="PANTHER" id="PTHR32060">
    <property type="entry name" value="TAIL-SPECIFIC PROTEASE"/>
    <property type="match status" value="1"/>
</dbReference>
<dbReference type="Gene3D" id="2.30.42.10">
    <property type="match status" value="1"/>
</dbReference>
<evidence type="ECO:0000313" key="8">
    <source>
        <dbReference type="Proteomes" id="UP000236454"/>
    </source>
</evidence>
<dbReference type="GO" id="GO:0007165">
    <property type="term" value="P:signal transduction"/>
    <property type="evidence" value="ECO:0007669"/>
    <property type="project" value="TreeGrafter"/>
</dbReference>